<evidence type="ECO:0000256" key="6">
    <source>
        <dbReference type="ARBA" id="ARBA00022670"/>
    </source>
</evidence>
<name>A0ABT3WYL0_9BACL</name>
<keyword evidence="11" id="KW-1185">Reference proteome</keyword>
<dbReference type="PIRSF" id="PIRSF032067">
    <property type="entry name" value="Cyanophycinase"/>
    <property type="match status" value="1"/>
</dbReference>
<evidence type="ECO:0000256" key="4">
    <source>
        <dbReference type="ARBA" id="ARBA00013115"/>
    </source>
</evidence>
<feature type="chain" id="PRO_5045922499" description="Cyanophycinase" evidence="9">
    <location>
        <begin position="29"/>
        <end position="424"/>
    </location>
</feature>
<evidence type="ECO:0000313" key="10">
    <source>
        <dbReference type="EMBL" id="MCX7569754.1"/>
    </source>
</evidence>
<dbReference type="CDD" id="cd03145">
    <property type="entry name" value="GAT1_cyanophycinase"/>
    <property type="match status" value="1"/>
</dbReference>
<evidence type="ECO:0000313" key="11">
    <source>
        <dbReference type="Proteomes" id="UP001208017"/>
    </source>
</evidence>
<dbReference type="RefSeq" id="WP_267151007.1">
    <property type="nucleotide sequence ID" value="NZ_JAPMLT010000003.1"/>
</dbReference>
<feature type="signal peptide" evidence="9">
    <location>
        <begin position="1"/>
        <end position="28"/>
    </location>
</feature>
<comment type="function">
    <text evidence="2">Exopeptidase that catalyzes the hydrolytic cleavage of multi-L-arginyl-poly-L-aspartic acid (cyanophycin; a water-insoluble reserve polymer) into aspartate-arginine dipeptides.</text>
</comment>
<proteinExistence type="inferred from homology"/>
<evidence type="ECO:0000256" key="1">
    <source>
        <dbReference type="ARBA" id="ARBA00001092"/>
    </source>
</evidence>
<dbReference type="InterPro" id="IPR011811">
    <property type="entry name" value="Peptidase_S51_cyanophycinase"/>
</dbReference>
<evidence type="ECO:0000256" key="8">
    <source>
        <dbReference type="ARBA" id="ARBA00022825"/>
    </source>
</evidence>
<dbReference type="Gene3D" id="3.40.50.880">
    <property type="match status" value="1"/>
</dbReference>
<accession>A0ABT3WYL0</accession>
<dbReference type="InterPro" id="IPR005320">
    <property type="entry name" value="Peptidase_S51"/>
</dbReference>
<keyword evidence="6" id="KW-0645">Protease</keyword>
<dbReference type="PANTHER" id="PTHR36175">
    <property type="entry name" value="CYANOPHYCINASE"/>
    <property type="match status" value="1"/>
</dbReference>
<dbReference type="Pfam" id="PF03575">
    <property type="entry name" value="Peptidase_S51"/>
    <property type="match status" value="1"/>
</dbReference>
<comment type="similarity">
    <text evidence="3">Belongs to the peptidase S51 family.</text>
</comment>
<protein>
    <recommendedName>
        <fullName evidence="5">Cyanophycinase</fullName>
        <ecNumber evidence="4">3.4.15.6</ecNumber>
    </recommendedName>
</protein>
<evidence type="ECO:0000256" key="3">
    <source>
        <dbReference type="ARBA" id="ARBA00006534"/>
    </source>
</evidence>
<keyword evidence="7" id="KW-0378">Hydrolase</keyword>
<evidence type="ECO:0000256" key="7">
    <source>
        <dbReference type="ARBA" id="ARBA00022801"/>
    </source>
</evidence>
<evidence type="ECO:0000256" key="5">
    <source>
        <dbReference type="ARBA" id="ARBA00015719"/>
    </source>
</evidence>
<dbReference type="EC" id="3.4.15.6" evidence="4"/>
<dbReference type="EMBL" id="JAPMLT010000003">
    <property type="protein sequence ID" value="MCX7569754.1"/>
    <property type="molecule type" value="Genomic_DNA"/>
</dbReference>
<comment type="catalytic activity">
    <reaction evidence="1">
        <text>[L-4-(L-arginin-2-N-yl)aspartate](n) + H2O = [L-4-(L-arginin-2-N-yl)aspartate](n-1) + L-4-(L-arginin-2-N-yl)aspartate</text>
        <dbReference type="Rhea" id="RHEA:12845"/>
        <dbReference type="Rhea" id="RHEA-COMP:13728"/>
        <dbReference type="Rhea" id="RHEA-COMP:13734"/>
        <dbReference type="ChEBI" id="CHEBI:15377"/>
        <dbReference type="ChEBI" id="CHEBI:137986"/>
        <dbReference type="ChEBI" id="CHEBI:137991"/>
        <dbReference type="EC" id="3.4.15.6"/>
    </reaction>
</comment>
<evidence type="ECO:0000256" key="2">
    <source>
        <dbReference type="ARBA" id="ARBA00002039"/>
    </source>
</evidence>
<reference evidence="10 11" key="1">
    <citation type="submission" date="2022-11" db="EMBL/GenBank/DDBJ databases">
        <title>Study of microbial diversity in lake waters.</title>
        <authorList>
            <person name="Zhang J."/>
        </authorList>
    </citation>
    <scope>NUCLEOTIDE SEQUENCE [LARGE SCALE GENOMIC DNA]</scope>
    <source>
        <strain evidence="10 11">DT12</strain>
    </source>
</reference>
<keyword evidence="9" id="KW-0732">Signal</keyword>
<evidence type="ECO:0000256" key="9">
    <source>
        <dbReference type="SAM" id="SignalP"/>
    </source>
</evidence>
<dbReference type="SUPFAM" id="SSF52317">
    <property type="entry name" value="Class I glutamine amidotransferase-like"/>
    <property type="match status" value="1"/>
</dbReference>
<keyword evidence="8" id="KW-0720">Serine protease</keyword>
<sequence>MFSTSLSKWAGLVIAGTLLFAMPMQVQAANLVLVGGGLQDDNAAIYNRIVSLAGGRSVAKIGILTAASIPASQDPDAGTANASNSQANGEYYANLFKATYGALDAQWIPIDLDHIANNASPSVVNQINSMTGFFIGGGDQSRLVTCLLNSDRTDSPALAAIRSKWNSGAIVAGTSAGTAILAQSPMITGGESYEALRYGSYTSVSGDNLSYDPKGGFGFFKEGLIDTHFSERGRQGRIVRLASDTGKSAAYGVDENTALVVTGEGTSSAKMEVLGQNGAFVFDLSAATKGTTGGYWSISNVKATYLTPGDLYTPATKAVTFASYKSNIAGKEAYSYAMTPTLDIFSSPNNYRNGSRVNPREFVDVSTDLFDSRSSTSTYGETHETNPIFKVTMTKVTGSVGYVGTSNGTESISYKDMKLDIVRK</sequence>
<dbReference type="Proteomes" id="UP001208017">
    <property type="component" value="Unassembled WGS sequence"/>
</dbReference>
<dbReference type="PANTHER" id="PTHR36175:SF1">
    <property type="entry name" value="CYANOPHYCINASE"/>
    <property type="match status" value="1"/>
</dbReference>
<comment type="caution">
    <text evidence="10">The sequence shown here is derived from an EMBL/GenBank/DDBJ whole genome shotgun (WGS) entry which is preliminary data.</text>
</comment>
<organism evidence="10 11">
    <name type="scientific">Tumebacillus lacus</name>
    <dbReference type="NCBI Taxonomy" id="2995335"/>
    <lineage>
        <taxon>Bacteria</taxon>
        <taxon>Bacillati</taxon>
        <taxon>Bacillota</taxon>
        <taxon>Bacilli</taxon>
        <taxon>Bacillales</taxon>
        <taxon>Alicyclobacillaceae</taxon>
        <taxon>Tumebacillus</taxon>
    </lineage>
</organism>
<gene>
    <name evidence="10" type="ORF">OS242_07235</name>
</gene>
<dbReference type="InterPro" id="IPR029062">
    <property type="entry name" value="Class_I_gatase-like"/>
</dbReference>